<evidence type="ECO:0000313" key="2">
    <source>
        <dbReference type="Proteomes" id="UP000177996"/>
    </source>
</evidence>
<sequence>MKNNLTQGEGENFLFPQNLSPAPRFVICLNYGHFILERTISRHNFADTYKQEGAGGAHVASHKREPQYYLRMLRPLGKGLTDNRFYFLR</sequence>
<proteinExistence type="predicted"/>
<evidence type="ECO:0000313" key="1">
    <source>
        <dbReference type="EMBL" id="OGZ10182.1"/>
    </source>
</evidence>
<dbReference type="EMBL" id="MHLL01000012">
    <property type="protein sequence ID" value="OGZ10182.1"/>
    <property type="molecule type" value="Genomic_DNA"/>
</dbReference>
<comment type="caution">
    <text evidence="1">The sequence shown here is derived from an EMBL/GenBank/DDBJ whole genome shotgun (WGS) entry which is preliminary data.</text>
</comment>
<reference evidence="1 2" key="1">
    <citation type="journal article" date="2016" name="Nat. Commun.">
        <title>Thousands of microbial genomes shed light on interconnected biogeochemical processes in an aquifer system.</title>
        <authorList>
            <person name="Anantharaman K."/>
            <person name="Brown C.T."/>
            <person name="Hug L.A."/>
            <person name="Sharon I."/>
            <person name="Castelle C.J."/>
            <person name="Probst A.J."/>
            <person name="Thomas B.C."/>
            <person name="Singh A."/>
            <person name="Wilkins M.J."/>
            <person name="Karaoz U."/>
            <person name="Brodie E.L."/>
            <person name="Williams K.H."/>
            <person name="Hubbard S.S."/>
            <person name="Banfield J.F."/>
        </authorList>
    </citation>
    <scope>NUCLEOTIDE SEQUENCE [LARGE SCALE GENOMIC DNA]</scope>
</reference>
<protein>
    <submittedName>
        <fullName evidence="1">Uncharacterized protein</fullName>
    </submittedName>
</protein>
<accession>A0A1G2D9N2</accession>
<name>A0A1G2D9N2_9BACT</name>
<dbReference type="Proteomes" id="UP000177996">
    <property type="component" value="Unassembled WGS sequence"/>
</dbReference>
<dbReference type="AlphaFoldDB" id="A0A1G2D9N2"/>
<gene>
    <name evidence="1" type="ORF">A3D65_03315</name>
</gene>
<organism evidence="1 2">
    <name type="scientific">Candidatus Lloydbacteria bacterium RIFCSPHIGHO2_02_FULL_50_13</name>
    <dbReference type="NCBI Taxonomy" id="1798661"/>
    <lineage>
        <taxon>Bacteria</taxon>
        <taxon>Candidatus Lloydiibacteriota</taxon>
    </lineage>
</organism>